<comment type="caution">
    <text evidence="1">The sequence shown here is derived from an EMBL/GenBank/DDBJ whole genome shotgun (WGS) entry which is preliminary data.</text>
</comment>
<dbReference type="Proteomes" id="UP000239522">
    <property type="component" value="Unassembled WGS sequence"/>
</dbReference>
<name>A0A2S7KXR5_9FLAO</name>
<dbReference type="AlphaFoldDB" id="A0A2S7KXR5"/>
<proteinExistence type="predicted"/>
<dbReference type="EMBL" id="MQUA01000013">
    <property type="protein sequence ID" value="PQB07386.1"/>
    <property type="molecule type" value="Genomic_DNA"/>
</dbReference>
<dbReference type="Gene3D" id="3.10.450.50">
    <property type="match status" value="1"/>
</dbReference>
<accession>A0A2S7KXR5</accession>
<dbReference type="RefSeq" id="WP_104809597.1">
    <property type="nucleotide sequence ID" value="NZ_MQUA01000013.1"/>
</dbReference>
<gene>
    <name evidence="1" type="ORF">BST83_09600</name>
</gene>
<protein>
    <recommendedName>
        <fullName evidence="3">SnoaL-like domain-containing protein</fullName>
    </recommendedName>
</protein>
<evidence type="ECO:0008006" key="3">
    <source>
        <dbReference type="Google" id="ProtNLM"/>
    </source>
</evidence>
<keyword evidence="2" id="KW-1185">Reference proteome</keyword>
<evidence type="ECO:0000313" key="1">
    <source>
        <dbReference type="EMBL" id="PQB07386.1"/>
    </source>
</evidence>
<reference evidence="1 2" key="1">
    <citation type="submission" date="2016-11" db="EMBL/GenBank/DDBJ databases">
        <title>Trade-off between light-utilization and light-protection in marine flavobacteria.</title>
        <authorList>
            <person name="Kumagai Y."/>
        </authorList>
    </citation>
    <scope>NUCLEOTIDE SEQUENCE [LARGE SCALE GENOMIC DNA]</scope>
    <source>
        <strain evidence="1 2">ATCC 700397</strain>
    </source>
</reference>
<organism evidence="1 2">
    <name type="scientific">Polaribacter filamentus</name>
    <dbReference type="NCBI Taxonomy" id="53483"/>
    <lineage>
        <taxon>Bacteria</taxon>
        <taxon>Pseudomonadati</taxon>
        <taxon>Bacteroidota</taxon>
        <taxon>Flavobacteriia</taxon>
        <taxon>Flavobacteriales</taxon>
        <taxon>Flavobacteriaceae</taxon>
    </lineage>
</organism>
<sequence length="131" mass="15128">MNTNLATWHEVIFNQDKAKLLEILADDVVFHSPVVHAPQIGKKLTFMYLSVAFLVFFNDTFKYVREVVNDSETLLEFEVVIDGILINGIDMISWNDEGKITSFKVMLRPLKAVNLIHQNMGELLIKYQKKK</sequence>
<evidence type="ECO:0000313" key="2">
    <source>
        <dbReference type="Proteomes" id="UP000239522"/>
    </source>
</evidence>
<dbReference type="SUPFAM" id="SSF54427">
    <property type="entry name" value="NTF2-like"/>
    <property type="match status" value="1"/>
</dbReference>
<dbReference type="InterPro" id="IPR032710">
    <property type="entry name" value="NTF2-like_dom_sf"/>
</dbReference>
<dbReference type="OrthoDB" id="1163083at2"/>